<dbReference type="EMBL" id="CM042051">
    <property type="protein sequence ID" value="KAI3729923.1"/>
    <property type="molecule type" value="Genomic_DNA"/>
</dbReference>
<proteinExistence type="predicted"/>
<protein>
    <submittedName>
        <fullName evidence="1">Uncharacterized protein</fullName>
    </submittedName>
</protein>
<reference evidence="2" key="1">
    <citation type="journal article" date="2022" name="Mol. Ecol. Resour.">
        <title>The genomes of chicory, endive, great burdock and yacon provide insights into Asteraceae palaeo-polyploidization history and plant inulin production.</title>
        <authorList>
            <person name="Fan W."/>
            <person name="Wang S."/>
            <person name="Wang H."/>
            <person name="Wang A."/>
            <person name="Jiang F."/>
            <person name="Liu H."/>
            <person name="Zhao H."/>
            <person name="Xu D."/>
            <person name="Zhang Y."/>
        </authorList>
    </citation>
    <scope>NUCLEOTIDE SEQUENCE [LARGE SCALE GENOMIC DNA]</scope>
    <source>
        <strain evidence="2">cv. Niubang</strain>
    </source>
</reference>
<reference evidence="1 2" key="2">
    <citation type="journal article" date="2022" name="Mol. Ecol. Resour.">
        <title>The genomes of chicory, endive, great burdock and yacon provide insights into Asteraceae paleo-polyploidization history and plant inulin production.</title>
        <authorList>
            <person name="Fan W."/>
            <person name="Wang S."/>
            <person name="Wang H."/>
            <person name="Wang A."/>
            <person name="Jiang F."/>
            <person name="Liu H."/>
            <person name="Zhao H."/>
            <person name="Xu D."/>
            <person name="Zhang Y."/>
        </authorList>
    </citation>
    <scope>NUCLEOTIDE SEQUENCE [LARGE SCALE GENOMIC DNA]</scope>
    <source>
        <strain evidence="2">cv. Niubang</strain>
    </source>
</reference>
<organism evidence="1 2">
    <name type="scientific">Arctium lappa</name>
    <name type="common">Greater burdock</name>
    <name type="synonym">Lappa major</name>
    <dbReference type="NCBI Taxonomy" id="4217"/>
    <lineage>
        <taxon>Eukaryota</taxon>
        <taxon>Viridiplantae</taxon>
        <taxon>Streptophyta</taxon>
        <taxon>Embryophyta</taxon>
        <taxon>Tracheophyta</taxon>
        <taxon>Spermatophyta</taxon>
        <taxon>Magnoliopsida</taxon>
        <taxon>eudicotyledons</taxon>
        <taxon>Gunneridae</taxon>
        <taxon>Pentapetalae</taxon>
        <taxon>asterids</taxon>
        <taxon>campanulids</taxon>
        <taxon>Asterales</taxon>
        <taxon>Asteraceae</taxon>
        <taxon>Carduoideae</taxon>
        <taxon>Cardueae</taxon>
        <taxon>Arctiinae</taxon>
        <taxon>Arctium</taxon>
    </lineage>
</organism>
<sequence length="155" mass="16941">MATIHNHSQALKDLPASLTSKADNEQICGLQQVVDKLQSYVATTSLIDLHSTIDGLSTSVTNLSFKVDTQNGLLTEMLTQLKAPPQPSPSFTAEDQMILQMGEKNAEEKSVEEKNAEDPPQAEGEKETEKGLVINDEEDESTFIPITNAQRTEPT</sequence>
<accession>A0ACB9C6P0</accession>
<evidence type="ECO:0000313" key="1">
    <source>
        <dbReference type="EMBL" id="KAI3729923.1"/>
    </source>
</evidence>
<name>A0ACB9C6P0_ARCLA</name>
<keyword evidence="2" id="KW-1185">Reference proteome</keyword>
<gene>
    <name evidence="1" type="ORF">L6452_18596</name>
</gene>
<dbReference type="Proteomes" id="UP001055879">
    <property type="component" value="Linkage Group LG05"/>
</dbReference>
<evidence type="ECO:0000313" key="2">
    <source>
        <dbReference type="Proteomes" id="UP001055879"/>
    </source>
</evidence>
<comment type="caution">
    <text evidence="1">The sequence shown here is derived from an EMBL/GenBank/DDBJ whole genome shotgun (WGS) entry which is preliminary data.</text>
</comment>